<dbReference type="PROSITE" id="PS51257">
    <property type="entry name" value="PROKAR_LIPOPROTEIN"/>
    <property type="match status" value="1"/>
</dbReference>
<evidence type="ECO:0000313" key="1">
    <source>
        <dbReference type="EMBL" id="EON77012.1"/>
    </source>
</evidence>
<gene>
    <name evidence="1" type="ORF">ADIS_2461</name>
</gene>
<dbReference type="STRING" id="1232681.ADIS_2461"/>
<evidence type="ECO:0008006" key="3">
    <source>
        <dbReference type="Google" id="ProtNLM"/>
    </source>
</evidence>
<protein>
    <recommendedName>
        <fullName evidence="3">DUF4403 family protein</fullName>
    </recommendedName>
</protein>
<dbReference type="EMBL" id="AQHR01000068">
    <property type="protein sequence ID" value="EON77012.1"/>
    <property type="molecule type" value="Genomic_DNA"/>
</dbReference>
<dbReference type="AlphaFoldDB" id="R7ZSE8"/>
<reference evidence="1 2" key="1">
    <citation type="submission" date="2013-02" db="EMBL/GenBank/DDBJ databases">
        <title>A novel strain isolated from Lonar lake, Maharashtra, India.</title>
        <authorList>
            <person name="Singh A."/>
        </authorList>
    </citation>
    <scope>NUCLEOTIDE SEQUENCE [LARGE SCALE GENOMIC DNA]</scope>
    <source>
        <strain evidence="1 2">AK24</strain>
    </source>
</reference>
<accession>R7ZSE8</accession>
<dbReference type="InterPro" id="IPR025515">
    <property type="entry name" value="DUF4403"/>
</dbReference>
<proteinExistence type="predicted"/>
<comment type="caution">
    <text evidence="1">The sequence shown here is derived from an EMBL/GenBank/DDBJ whole genome shotgun (WGS) entry which is preliminary data.</text>
</comment>
<dbReference type="Pfam" id="PF14356">
    <property type="entry name" value="DUF4403"/>
    <property type="match status" value="1"/>
</dbReference>
<keyword evidence="2" id="KW-1185">Reference proteome</keyword>
<name>R7ZSE8_9BACT</name>
<evidence type="ECO:0000313" key="2">
    <source>
        <dbReference type="Proteomes" id="UP000013909"/>
    </source>
</evidence>
<dbReference type="Proteomes" id="UP000013909">
    <property type="component" value="Unassembled WGS sequence"/>
</dbReference>
<dbReference type="OrthoDB" id="617059at2"/>
<dbReference type="RefSeq" id="WP_010854597.1">
    <property type="nucleotide sequence ID" value="NZ_AQHR01000068.1"/>
</dbReference>
<organism evidence="1 2">
    <name type="scientific">Lunatimonas lonarensis</name>
    <dbReference type="NCBI Taxonomy" id="1232681"/>
    <lineage>
        <taxon>Bacteria</taxon>
        <taxon>Pseudomonadati</taxon>
        <taxon>Bacteroidota</taxon>
        <taxon>Cytophagia</taxon>
        <taxon>Cytophagales</taxon>
        <taxon>Cyclobacteriaceae</taxon>
    </lineage>
</organism>
<sequence length="466" mass="52678">MLFKHFYRYGILLLGIFTLLGCKKIDPAKSPQVGRQQALPKAVSEINLRLALPLSLFESKLNEQLSENLFSEKGIDLGNGLFSDVTVLKTGMLRLAATESGKLRVTLPVFLDGKVSLEKRIFGQVVSAGVPFKESLTPQVSFRPHLGENWEVEIADLEVESWGRSLRYDLLGYSLDLEPIMKQQLGNMLERKLASNLLAGLDLRKIAEQAWEAYSEPISLRSEGVELFLTAVPERVMIREQFTEDQQLLLLLGIDGEVFSQLNPPAARPKSPLPRVYPNDREESRAVITLPLALSYAWMDQYLQEEMVGNAFRVDNRTTLIPHSFATQAYGDRALVRMEFTAKRTRKKDVKGELYLVGMPVYDEERQAVVLEEVDFDLKTQHFLTNSANWLKGGKIRSAIEKQAVFPIGDYLAEARRELRELGSWQTAFADFSLVSPELEVQGIYVTEEGIQVYVRSMGDIAVRMK</sequence>